<reference evidence="1 2" key="1">
    <citation type="submission" date="2018-11" db="EMBL/GenBank/DDBJ databases">
        <authorList>
            <consortium name="Pathogen Informatics"/>
        </authorList>
    </citation>
    <scope>NUCLEOTIDE SEQUENCE [LARGE SCALE GENOMIC DNA]</scope>
    <source>
        <strain evidence="1 2">MHpl1</strain>
    </source>
</reference>
<accession>A0A3P7XQE5</accession>
<gene>
    <name evidence="1" type="ORF">HPLM_LOCUS17916</name>
</gene>
<proteinExistence type="predicted"/>
<evidence type="ECO:0000313" key="1">
    <source>
        <dbReference type="EMBL" id="VDO67759.1"/>
    </source>
</evidence>
<dbReference type="EMBL" id="UZAF01020232">
    <property type="protein sequence ID" value="VDO67759.1"/>
    <property type="molecule type" value="Genomic_DNA"/>
</dbReference>
<dbReference type="AlphaFoldDB" id="A0A3P7XQE5"/>
<name>A0A3P7XQE5_HAEPC</name>
<keyword evidence="2" id="KW-1185">Reference proteome</keyword>
<protein>
    <submittedName>
        <fullName evidence="1">Uncharacterized protein</fullName>
    </submittedName>
</protein>
<sequence>MIRGFSSSKIGKFAAGPPETEGVVTVSLMGKSDGENIGTRRYIFLAGMIAAPIGSPVAS</sequence>
<organism evidence="1 2">
    <name type="scientific">Haemonchus placei</name>
    <name type="common">Barber's pole worm</name>
    <dbReference type="NCBI Taxonomy" id="6290"/>
    <lineage>
        <taxon>Eukaryota</taxon>
        <taxon>Metazoa</taxon>
        <taxon>Ecdysozoa</taxon>
        <taxon>Nematoda</taxon>
        <taxon>Chromadorea</taxon>
        <taxon>Rhabditida</taxon>
        <taxon>Rhabditina</taxon>
        <taxon>Rhabditomorpha</taxon>
        <taxon>Strongyloidea</taxon>
        <taxon>Trichostrongylidae</taxon>
        <taxon>Haemonchus</taxon>
    </lineage>
</organism>
<dbReference type="Proteomes" id="UP000268014">
    <property type="component" value="Unassembled WGS sequence"/>
</dbReference>
<evidence type="ECO:0000313" key="2">
    <source>
        <dbReference type="Proteomes" id="UP000268014"/>
    </source>
</evidence>